<comment type="similarity">
    <text evidence="1">Belongs to the leucine-binding protein family.</text>
</comment>
<accession>A0A7J0BF53</accession>
<dbReference type="InterPro" id="IPR028082">
    <property type="entry name" value="Peripla_BP_I"/>
</dbReference>
<dbReference type="SUPFAM" id="SSF53822">
    <property type="entry name" value="Periplasmic binding protein-like I"/>
    <property type="match status" value="1"/>
</dbReference>
<proteinExistence type="inferred from homology"/>
<dbReference type="PANTHER" id="PTHR47235">
    <property type="entry name" value="BLR6548 PROTEIN"/>
    <property type="match status" value="1"/>
</dbReference>
<keyword evidence="5" id="KW-0449">Lipoprotein</keyword>
<dbReference type="RefSeq" id="WP_174403522.1">
    <property type="nucleotide sequence ID" value="NZ_BLVO01000004.1"/>
</dbReference>
<sequence length="467" mass="50245">MILSLVCCLVLAAGGCTGGDTRDYDEYARQGVTASEIRLGSSLPLTGHASYLGEQTLRGALSYIKYVNESGGVHGRKIVLDARDDGYDPPRCLANTQQLMIHGNVFALFGYVGTPTTMRILPLVEEARIPLLGMFTGANGLRIPFNRYVINVRASYYQETGAAVRHLVQDLGLKRIAVFYQYDAYGFDGLTGAELVLRELGLAPVARGSYIRGTNDVTDGLKRILEERPEAVVMVGTYEPCAEFIRRADAAGLKAVYYNLSFVGGEELARRLPHDLKSPVVLSLVVPPPTAPEAPRIMQVASDYVTHLKRFFPDETPNAVGLEGYINALVLVEGLRRAGPDITRETFIDAIDSLSSFSLGGTNVSFSPRNHQGMESVFFSVLRGGRFELVNDFRTVLAGGLKDGDPANRNEGAANKNESSANKNGKPVNALLPPVVPPGTTSPDIVIPDAVPSDAARSKEAGQGGAQ</sequence>
<feature type="domain" description="Leucine-binding protein" evidence="4">
    <location>
        <begin position="36"/>
        <end position="383"/>
    </location>
</feature>
<evidence type="ECO:0000256" key="1">
    <source>
        <dbReference type="ARBA" id="ARBA00010062"/>
    </source>
</evidence>
<protein>
    <submittedName>
        <fullName evidence="5">Lipoprotein</fullName>
    </submittedName>
</protein>
<dbReference type="PANTHER" id="PTHR47235:SF1">
    <property type="entry name" value="BLR6548 PROTEIN"/>
    <property type="match status" value="1"/>
</dbReference>
<dbReference type="Pfam" id="PF13458">
    <property type="entry name" value="Peripla_BP_6"/>
    <property type="match status" value="1"/>
</dbReference>
<reference evidence="5 6" key="1">
    <citation type="submission" date="2020-05" db="EMBL/GenBank/DDBJ databases">
        <title>Draft genome sequence of Desulfovibrio sp. strain HN2T.</title>
        <authorList>
            <person name="Ueno A."/>
            <person name="Tamazawa S."/>
            <person name="Tamamura S."/>
            <person name="Murakami T."/>
            <person name="Kiyama T."/>
            <person name="Inomata H."/>
            <person name="Amano Y."/>
            <person name="Miyakawa K."/>
            <person name="Tamaki H."/>
            <person name="Naganuma T."/>
            <person name="Kaneko K."/>
        </authorList>
    </citation>
    <scope>NUCLEOTIDE SEQUENCE [LARGE SCALE GENOMIC DNA]</scope>
    <source>
        <strain evidence="5 6">HN2</strain>
    </source>
</reference>
<feature type="compositionally biased region" description="Low complexity" evidence="3">
    <location>
        <begin position="410"/>
        <end position="426"/>
    </location>
</feature>
<keyword evidence="2" id="KW-0732">Signal</keyword>
<dbReference type="CDD" id="cd19978">
    <property type="entry name" value="PBP1_ABC_ligand_binding-like"/>
    <property type="match status" value="1"/>
</dbReference>
<dbReference type="Gene3D" id="3.40.50.2300">
    <property type="match status" value="2"/>
</dbReference>
<evidence type="ECO:0000313" key="5">
    <source>
        <dbReference type="EMBL" id="GFM31822.1"/>
    </source>
</evidence>
<evidence type="ECO:0000313" key="6">
    <source>
        <dbReference type="Proteomes" id="UP000503840"/>
    </source>
</evidence>
<organism evidence="5 6">
    <name type="scientific">Desulfovibrio subterraneus</name>
    <dbReference type="NCBI Taxonomy" id="2718620"/>
    <lineage>
        <taxon>Bacteria</taxon>
        <taxon>Pseudomonadati</taxon>
        <taxon>Thermodesulfobacteriota</taxon>
        <taxon>Desulfovibrionia</taxon>
        <taxon>Desulfovibrionales</taxon>
        <taxon>Desulfovibrionaceae</taxon>
        <taxon>Desulfovibrio</taxon>
    </lineage>
</organism>
<evidence type="ECO:0000259" key="4">
    <source>
        <dbReference type="Pfam" id="PF13458"/>
    </source>
</evidence>
<dbReference type="Proteomes" id="UP000503840">
    <property type="component" value="Unassembled WGS sequence"/>
</dbReference>
<dbReference type="InterPro" id="IPR028081">
    <property type="entry name" value="Leu-bd"/>
</dbReference>
<dbReference type="EMBL" id="BLVO01000004">
    <property type="protein sequence ID" value="GFM31822.1"/>
    <property type="molecule type" value="Genomic_DNA"/>
</dbReference>
<evidence type="ECO:0000256" key="2">
    <source>
        <dbReference type="ARBA" id="ARBA00022729"/>
    </source>
</evidence>
<feature type="region of interest" description="Disordered" evidence="3">
    <location>
        <begin position="400"/>
        <end position="467"/>
    </location>
</feature>
<keyword evidence="6" id="KW-1185">Reference proteome</keyword>
<dbReference type="AlphaFoldDB" id="A0A7J0BF53"/>
<comment type="caution">
    <text evidence="5">The sequence shown here is derived from an EMBL/GenBank/DDBJ whole genome shotgun (WGS) entry which is preliminary data.</text>
</comment>
<evidence type="ECO:0000256" key="3">
    <source>
        <dbReference type="SAM" id="MobiDB-lite"/>
    </source>
</evidence>
<name>A0A7J0BF53_9BACT</name>
<gene>
    <name evidence="5" type="ORF">DSM101010T_01870</name>
</gene>